<gene>
    <name evidence="2" type="ORF">CFBP2533_10910</name>
</gene>
<sequence>MCAHARQAAPVSRCASRWPERGNASRIKKGGPGLPTRIRRQARQVSPQGPGCASRAIAQPRAMVMRQRWQPLDDTAKHTGHAITASPVLRRPPLDVRKCRVMVAIRIYDSAARNLIRTDDADPAALTRVGRITDSVFPGKCKPARRLLIALGFFATTYAAVQHPEQSRVQQMRPSKLRFGRILPRKPLGRMHLFGCDLQQLTQHRQRNLHPGVAGLHCHP</sequence>
<feature type="region of interest" description="Disordered" evidence="1">
    <location>
        <begin position="1"/>
        <end position="34"/>
    </location>
</feature>
<dbReference type="EMBL" id="LR828261">
    <property type="protein sequence ID" value="CAD0312144.1"/>
    <property type="molecule type" value="Genomic_DNA"/>
</dbReference>
<organism evidence="2">
    <name type="scientific">Xanthomonas hortorum pv. pelargonii</name>
    <dbReference type="NCBI Taxonomy" id="453602"/>
    <lineage>
        <taxon>Bacteria</taxon>
        <taxon>Pseudomonadati</taxon>
        <taxon>Pseudomonadota</taxon>
        <taxon>Gammaproteobacteria</taxon>
        <taxon>Lysobacterales</taxon>
        <taxon>Lysobacteraceae</taxon>
        <taxon>Xanthomonas</taxon>
    </lineage>
</organism>
<proteinExistence type="predicted"/>
<evidence type="ECO:0000313" key="2">
    <source>
        <dbReference type="EMBL" id="CAD0312144.1"/>
    </source>
</evidence>
<dbReference type="AlphaFoldDB" id="A0A6V7CA59"/>
<name>A0A6V7CA59_9XANT</name>
<accession>A0A6V7CA59</accession>
<protein>
    <submittedName>
        <fullName evidence="2">Uncharacterized protein</fullName>
    </submittedName>
</protein>
<evidence type="ECO:0000256" key="1">
    <source>
        <dbReference type="SAM" id="MobiDB-lite"/>
    </source>
</evidence>
<dbReference type="EMBL" id="LR828261">
    <property type="protein sequence ID" value="CAD0312147.1"/>
    <property type="molecule type" value="Genomic_DNA"/>
</dbReference>
<reference evidence="2" key="1">
    <citation type="submission" date="2020-07" db="EMBL/GenBank/DDBJ databases">
        <authorList>
            <person name="Pothier F. J."/>
        </authorList>
    </citation>
    <scope>NUCLEOTIDE SEQUENCE</scope>
    <source>
        <strain evidence="2">CFBP 2533</strain>
    </source>
</reference>